<dbReference type="Pfam" id="PF01979">
    <property type="entry name" value="Amidohydro_1"/>
    <property type="match status" value="1"/>
</dbReference>
<comment type="cofactor">
    <cofactor evidence="8">
        <name>a divalent metal cation</name>
        <dbReference type="ChEBI" id="CHEBI:60240"/>
    </cofactor>
    <text evidence="8">Binds 1 divalent metal cation per subunit.</text>
</comment>
<dbReference type="PANTHER" id="PTHR11113:SF14">
    <property type="entry name" value="N-ACETYLGLUCOSAMINE-6-PHOSPHATE DEACETYLASE"/>
    <property type="match status" value="1"/>
</dbReference>
<feature type="binding site" evidence="8">
    <location>
        <position position="189"/>
    </location>
    <ligand>
        <name>Zn(2+)</name>
        <dbReference type="ChEBI" id="CHEBI:29105"/>
    </ligand>
</feature>
<sequence>MTRLIAPTRLWMDGRFETGLAVEIEAGAIARIRPLGPHEAPDLAPHLLIPALTDLQVNGSGGVMLNSDASPAAIETIVAAQRRLGTGFLLPTLITTTAERMRATAEAIIEAWGMPGLLGVHLEGPHLNPERKGTHDATHMRPMDRATLAILERLRAAGIPVMLTLAPEIVPPNLIREIAEMGVVVSAGHSAADAAETEAGLAAGISCFTHLYNAMPPMTSRAPGILGTALASSAYAGIIVDGHHVSWPMVAIACRARPLKNRTFLVSDAMATVGGPDHFELYGEEIRVCDGALVNAASALAGAHVDLLTCLRNTVLHVGLPLEEAVAMATDIPNAAIGLIPPAVEPGRTVDEILALDADLNRIDI</sequence>
<dbReference type="RefSeq" id="WP_092816375.1">
    <property type="nucleotide sequence ID" value="NZ_FMVW01000012.1"/>
</dbReference>
<dbReference type="PANTHER" id="PTHR11113">
    <property type="entry name" value="N-ACETYLGLUCOSAMINE-6-PHOSPHATE DEACETYLASE"/>
    <property type="match status" value="1"/>
</dbReference>
<feature type="binding site" evidence="8">
    <location>
        <position position="210"/>
    </location>
    <ligand>
        <name>Zn(2+)</name>
        <dbReference type="ChEBI" id="CHEBI:29105"/>
    </ligand>
</feature>
<dbReference type="GO" id="GO:0046872">
    <property type="term" value="F:metal ion binding"/>
    <property type="evidence" value="ECO:0007669"/>
    <property type="project" value="UniProtKB-KW"/>
</dbReference>
<evidence type="ECO:0000259" key="9">
    <source>
        <dbReference type="Pfam" id="PF01979"/>
    </source>
</evidence>
<comment type="similarity">
    <text evidence="1 5">Belongs to the metallo-dependent hydrolases superfamily. NagA family.</text>
</comment>
<evidence type="ECO:0000256" key="6">
    <source>
        <dbReference type="PIRSR" id="PIRSR038994-1"/>
    </source>
</evidence>
<dbReference type="InterPro" id="IPR003764">
    <property type="entry name" value="GlcNAc_6-P_deAcase"/>
</dbReference>
<feature type="binding site" evidence="7">
    <location>
        <position position="221"/>
    </location>
    <ligand>
        <name>substrate</name>
    </ligand>
</feature>
<keyword evidence="2 8" id="KW-0479">Metal-binding</keyword>
<proteinExistence type="inferred from homology"/>
<dbReference type="EMBL" id="FMVW01000012">
    <property type="protein sequence ID" value="SCZ46079.1"/>
    <property type="molecule type" value="Genomic_DNA"/>
</dbReference>
<dbReference type="Gene3D" id="2.30.40.10">
    <property type="entry name" value="Urease, subunit C, domain 1"/>
    <property type="match status" value="1"/>
</dbReference>
<dbReference type="InterPro" id="IPR011059">
    <property type="entry name" value="Metal-dep_hydrolase_composite"/>
</dbReference>
<accession>A0A1G5PAE5</accession>
<dbReference type="GO" id="GO:0008448">
    <property type="term" value="F:N-acetylglucosamine-6-phosphate deacetylase activity"/>
    <property type="evidence" value="ECO:0007669"/>
    <property type="project" value="InterPro"/>
</dbReference>
<dbReference type="GO" id="GO:0006046">
    <property type="term" value="P:N-acetylglucosamine catabolic process"/>
    <property type="evidence" value="ECO:0007669"/>
    <property type="project" value="TreeGrafter"/>
</dbReference>
<protein>
    <submittedName>
        <fullName evidence="10">N-acetylglucosamine-6-phosphate deacetylase</fullName>
    </submittedName>
</protein>
<gene>
    <name evidence="10" type="ORF">SAMN03080610_03554</name>
</gene>
<feature type="active site" description="Proton donor/acceptor" evidence="6">
    <location>
        <position position="268"/>
    </location>
</feature>
<evidence type="ECO:0000256" key="7">
    <source>
        <dbReference type="PIRSR" id="PIRSR038994-2"/>
    </source>
</evidence>
<evidence type="ECO:0000313" key="11">
    <source>
        <dbReference type="Proteomes" id="UP000199347"/>
    </source>
</evidence>
<dbReference type="AlphaFoldDB" id="A0A1G5PAE5"/>
<feature type="binding site" evidence="8">
    <location>
        <position position="123"/>
    </location>
    <ligand>
        <name>Zn(2+)</name>
        <dbReference type="ChEBI" id="CHEBI:29105"/>
    </ligand>
</feature>
<keyword evidence="3 5" id="KW-0378">Hydrolase</keyword>
<feature type="binding site" evidence="7">
    <location>
        <begin position="213"/>
        <end position="214"/>
    </location>
    <ligand>
        <name>substrate</name>
    </ligand>
</feature>
<keyword evidence="11" id="KW-1185">Reference proteome</keyword>
<evidence type="ECO:0000256" key="4">
    <source>
        <dbReference type="ARBA" id="ARBA00023277"/>
    </source>
</evidence>
<organism evidence="10 11">
    <name type="scientific">Afifella marina DSM 2698</name>
    <dbReference type="NCBI Taxonomy" id="1120955"/>
    <lineage>
        <taxon>Bacteria</taxon>
        <taxon>Pseudomonadati</taxon>
        <taxon>Pseudomonadota</taxon>
        <taxon>Alphaproteobacteria</taxon>
        <taxon>Hyphomicrobiales</taxon>
        <taxon>Afifellaceae</taxon>
        <taxon>Afifella</taxon>
    </lineage>
</organism>
<feature type="domain" description="Amidohydrolase-related" evidence="9">
    <location>
        <begin position="48"/>
        <end position="339"/>
    </location>
</feature>
<dbReference type="Gene3D" id="3.20.20.140">
    <property type="entry name" value="Metal-dependent hydrolases"/>
    <property type="match status" value="1"/>
</dbReference>
<evidence type="ECO:0000256" key="1">
    <source>
        <dbReference type="ARBA" id="ARBA00010716"/>
    </source>
</evidence>
<keyword evidence="4 5" id="KW-0119">Carbohydrate metabolism</keyword>
<reference evidence="10 11" key="1">
    <citation type="submission" date="2016-10" db="EMBL/GenBank/DDBJ databases">
        <authorList>
            <person name="de Groot N.N."/>
        </authorList>
    </citation>
    <scope>NUCLEOTIDE SEQUENCE [LARGE SCALE GENOMIC DNA]</scope>
    <source>
        <strain evidence="10 11">DSM 2698</strain>
    </source>
</reference>
<evidence type="ECO:0000256" key="2">
    <source>
        <dbReference type="ARBA" id="ARBA00022723"/>
    </source>
</evidence>
<evidence type="ECO:0000256" key="5">
    <source>
        <dbReference type="PIRNR" id="PIRNR038994"/>
    </source>
</evidence>
<feature type="binding site" evidence="7">
    <location>
        <begin position="300"/>
        <end position="302"/>
    </location>
    <ligand>
        <name>substrate</name>
    </ligand>
</feature>
<dbReference type="Proteomes" id="UP000199347">
    <property type="component" value="Unassembled WGS sequence"/>
</dbReference>
<dbReference type="OrthoDB" id="9776488at2"/>
<evidence type="ECO:0000256" key="8">
    <source>
        <dbReference type="PIRSR" id="PIRSR038994-3"/>
    </source>
</evidence>
<feature type="binding site" evidence="7">
    <location>
        <position position="134"/>
    </location>
    <ligand>
        <name>substrate</name>
    </ligand>
</feature>
<name>A0A1G5PAE5_AFIMA</name>
<evidence type="ECO:0000256" key="3">
    <source>
        <dbReference type="ARBA" id="ARBA00022801"/>
    </source>
</evidence>
<dbReference type="InterPro" id="IPR032466">
    <property type="entry name" value="Metal_Hydrolase"/>
</dbReference>
<dbReference type="STRING" id="1120955.SAMN03080610_03554"/>
<dbReference type="InterPro" id="IPR006680">
    <property type="entry name" value="Amidohydro-rel"/>
</dbReference>
<dbReference type="PIRSF" id="PIRSF038994">
    <property type="entry name" value="NagA"/>
    <property type="match status" value="1"/>
</dbReference>
<dbReference type="SUPFAM" id="SSF51556">
    <property type="entry name" value="Metallo-dependent hydrolases"/>
    <property type="match status" value="1"/>
</dbReference>
<feature type="binding site" evidence="7">
    <location>
        <position position="244"/>
    </location>
    <ligand>
        <name>substrate</name>
    </ligand>
</feature>
<evidence type="ECO:0000313" key="10">
    <source>
        <dbReference type="EMBL" id="SCZ46079.1"/>
    </source>
</evidence>